<sequence>MDNSFHGRTLATLAATGRAKYRKGFEPDVPGFRQVPFNDIEALKNAVNEKTCAVILEPVQGEGGILPADPEYLKQVRALCDEHGILLLFDEVQSGMGRIGTRFAWQSFGIEPDAFSLAKAIANGLPMGAFIVRREYADILTVGEHASTFGGTPLVSAAALAVQEVIERDHLLENCRHQGEYLMRELARIAKPYGFVKAVRGRGLMIGVVLDRAAGPLSAAILKHKLITLTAGETVLRLLPPLTITRAEADLAVERIAAGLADFAATLDE</sequence>
<dbReference type="EC" id="2.6.1.11" evidence="5"/>
<evidence type="ECO:0000256" key="2">
    <source>
        <dbReference type="ARBA" id="ARBA00022576"/>
    </source>
</evidence>
<keyword evidence="4" id="KW-0663">Pyridoxal phosphate</keyword>
<dbReference type="Gene3D" id="3.90.1150.10">
    <property type="entry name" value="Aspartate Aminotransferase, domain 1"/>
    <property type="match status" value="1"/>
</dbReference>
<dbReference type="InterPro" id="IPR005814">
    <property type="entry name" value="Aminotrans_3"/>
</dbReference>
<accession>A0A645BJG6</accession>
<evidence type="ECO:0000313" key="5">
    <source>
        <dbReference type="EMBL" id="MPM65535.1"/>
    </source>
</evidence>
<proteinExistence type="predicted"/>
<name>A0A645BJG6_9ZZZZ</name>
<comment type="cofactor">
    <cofactor evidence="1">
        <name>pyridoxal 5'-phosphate</name>
        <dbReference type="ChEBI" id="CHEBI:597326"/>
    </cofactor>
</comment>
<dbReference type="InterPro" id="IPR050103">
    <property type="entry name" value="Class-III_PLP-dep_AT"/>
</dbReference>
<gene>
    <name evidence="5" type="primary">argD_28</name>
    <name evidence="5" type="ORF">SDC9_112432</name>
</gene>
<keyword evidence="2 5" id="KW-0032">Aminotransferase</keyword>
<dbReference type="GO" id="GO:0030170">
    <property type="term" value="F:pyridoxal phosphate binding"/>
    <property type="evidence" value="ECO:0007669"/>
    <property type="project" value="InterPro"/>
</dbReference>
<dbReference type="CDD" id="cd00610">
    <property type="entry name" value="OAT_like"/>
    <property type="match status" value="1"/>
</dbReference>
<dbReference type="InterPro" id="IPR015424">
    <property type="entry name" value="PyrdxlP-dep_Trfase"/>
</dbReference>
<evidence type="ECO:0000256" key="1">
    <source>
        <dbReference type="ARBA" id="ARBA00001933"/>
    </source>
</evidence>
<dbReference type="Pfam" id="PF00202">
    <property type="entry name" value="Aminotran_3"/>
    <property type="match status" value="1"/>
</dbReference>
<evidence type="ECO:0000256" key="4">
    <source>
        <dbReference type="ARBA" id="ARBA00022898"/>
    </source>
</evidence>
<dbReference type="PANTHER" id="PTHR11986">
    <property type="entry name" value="AMINOTRANSFERASE CLASS III"/>
    <property type="match status" value="1"/>
</dbReference>
<dbReference type="AlphaFoldDB" id="A0A645BJG6"/>
<dbReference type="InterPro" id="IPR015422">
    <property type="entry name" value="PyrdxlP-dep_Trfase_small"/>
</dbReference>
<dbReference type="InterPro" id="IPR049704">
    <property type="entry name" value="Aminotrans_3_PPA_site"/>
</dbReference>
<dbReference type="PANTHER" id="PTHR11986:SF79">
    <property type="entry name" value="ACETYLORNITHINE AMINOTRANSFERASE, MITOCHONDRIAL"/>
    <property type="match status" value="1"/>
</dbReference>
<dbReference type="SUPFAM" id="SSF53383">
    <property type="entry name" value="PLP-dependent transferases"/>
    <property type="match status" value="1"/>
</dbReference>
<protein>
    <submittedName>
        <fullName evidence="5">Acetylornithine aminotransferase</fullName>
        <ecNumber evidence="5">2.6.1.11</ecNumber>
    </submittedName>
</protein>
<organism evidence="5">
    <name type="scientific">bioreactor metagenome</name>
    <dbReference type="NCBI Taxonomy" id="1076179"/>
    <lineage>
        <taxon>unclassified sequences</taxon>
        <taxon>metagenomes</taxon>
        <taxon>ecological metagenomes</taxon>
    </lineage>
</organism>
<dbReference type="GO" id="GO:0003992">
    <property type="term" value="F:N2-acetyl-L-ornithine:2-oxoglutarate 5-aminotransferase activity"/>
    <property type="evidence" value="ECO:0007669"/>
    <property type="project" value="UniProtKB-EC"/>
</dbReference>
<comment type="caution">
    <text evidence="5">The sequence shown here is derived from an EMBL/GenBank/DDBJ whole genome shotgun (WGS) entry which is preliminary data.</text>
</comment>
<dbReference type="EMBL" id="VSSQ01020569">
    <property type="protein sequence ID" value="MPM65535.1"/>
    <property type="molecule type" value="Genomic_DNA"/>
</dbReference>
<dbReference type="FunFam" id="3.40.640.10:FF:000004">
    <property type="entry name" value="Acetylornithine aminotransferase"/>
    <property type="match status" value="1"/>
</dbReference>
<reference evidence="5" key="1">
    <citation type="submission" date="2019-08" db="EMBL/GenBank/DDBJ databases">
        <authorList>
            <person name="Kucharzyk K."/>
            <person name="Murdoch R.W."/>
            <person name="Higgins S."/>
            <person name="Loffler F."/>
        </authorList>
    </citation>
    <scope>NUCLEOTIDE SEQUENCE</scope>
</reference>
<dbReference type="Gene3D" id="3.40.640.10">
    <property type="entry name" value="Type I PLP-dependent aspartate aminotransferase-like (Major domain)"/>
    <property type="match status" value="1"/>
</dbReference>
<evidence type="ECO:0000256" key="3">
    <source>
        <dbReference type="ARBA" id="ARBA00022679"/>
    </source>
</evidence>
<dbReference type="GO" id="GO:0042802">
    <property type="term" value="F:identical protein binding"/>
    <property type="evidence" value="ECO:0007669"/>
    <property type="project" value="TreeGrafter"/>
</dbReference>
<keyword evidence="3 5" id="KW-0808">Transferase</keyword>
<dbReference type="InterPro" id="IPR015421">
    <property type="entry name" value="PyrdxlP-dep_Trfase_major"/>
</dbReference>
<dbReference type="PROSITE" id="PS00600">
    <property type="entry name" value="AA_TRANSFER_CLASS_3"/>
    <property type="match status" value="1"/>
</dbReference>